<evidence type="ECO:0000313" key="6">
    <source>
        <dbReference type="EMBL" id="ANY67770.1"/>
    </source>
</evidence>
<dbReference type="Gene3D" id="1.10.10.60">
    <property type="entry name" value="Homeodomain-like"/>
    <property type="match status" value="2"/>
</dbReference>
<dbReference type="Pfam" id="PF12833">
    <property type="entry name" value="HTH_18"/>
    <property type="match status" value="1"/>
</dbReference>
<dbReference type="SUPFAM" id="SSF51182">
    <property type="entry name" value="RmlC-like cupins"/>
    <property type="match status" value="1"/>
</dbReference>
<accession>A0A1B2DJ57</accession>
<dbReference type="InterPro" id="IPR009057">
    <property type="entry name" value="Homeodomain-like_sf"/>
</dbReference>
<dbReference type="SUPFAM" id="SSF53807">
    <property type="entry name" value="Helical backbone' metal receptor"/>
    <property type="match status" value="1"/>
</dbReference>
<evidence type="ECO:0000259" key="5">
    <source>
        <dbReference type="PROSITE" id="PS50983"/>
    </source>
</evidence>
<dbReference type="PANTHER" id="PTHR43280">
    <property type="entry name" value="ARAC-FAMILY TRANSCRIPTIONAL REGULATOR"/>
    <property type="match status" value="1"/>
</dbReference>
<organism evidence="6">
    <name type="scientific">Paenibacillus sp. BIHB 4019</name>
    <dbReference type="NCBI Taxonomy" id="1870819"/>
    <lineage>
        <taxon>Bacteria</taxon>
        <taxon>Bacillati</taxon>
        <taxon>Bacillota</taxon>
        <taxon>Bacilli</taxon>
        <taxon>Bacillales</taxon>
        <taxon>Paenibacillaceae</taxon>
        <taxon>Paenibacillus</taxon>
    </lineage>
</organism>
<dbReference type="GO" id="GO:0043565">
    <property type="term" value="F:sequence-specific DNA binding"/>
    <property type="evidence" value="ECO:0007669"/>
    <property type="project" value="InterPro"/>
</dbReference>
<gene>
    <name evidence="6" type="ORF">BBD42_15820</name>
</gene>
<keyword evidence="2" id="KW-0238">DNA-binding</keyword>
<dbReference type="InterPro" id="IPR002491">
    <property type="entry name" value="ABC_transptr_periplasmic_BD"/>
</dbReference>
<feature type="domain" description="HTH araC/xylS-type" evidence="4">
    <location>
        <begin position="177"/>
        <end position="275"/>
    </location>
</feature>
<dbReference type="GO" id="GO:0003700">
    <property type="term" value="F:DNA-binding transcription factor activity"/>
    <property type="evidence" value="ECO:0007669"/>
    <property type="project" value="InterPro"/>
</dbReference>
<keyword evidence="1" id="KW-0805">Transcription regulation</keyword>
<name>A0A1B2DJ57_9BACL</name>
<evidence type="ECO:0000256" key="2">
    <source>
        <dbReference type="ARBA" id="ARBA00023125"/>
    </source>
</evidence>
<dbReference type="InterPro" id="IPR011051">
    <property type="entry name" value="RmlC_Cupin_sf"/>
</dbReference>
<dbReference type="SUPFAM" id="SSF46689">
    <property type="entry name" value="Homeodomain-like"/>
    <property type="match status" value="2"/>
</dbReference>
<dbReference type="PROSITE" id="PS00041">
    <property type="entry name" value="HTH_ARAC_FAMILY_1"/>
    <property type="match status" value="1"/>
</dbReference>
<evidence type="ECO:0000256" key="1">
    <source>
        <dbReference type="ARBA" id="ARBA00023015"/>
    </source>
</evidence>
<dbReference type="EMBL" id="CP016808">
    <property type="protein sequence ID" value="ANY67770.1"/>
    <property type="molecule type" value="Genomic_DNA"/>
</dbReference>
<proteinExistence type="predicted"/>
<dbReference type="InterPro" id="IPR018062">
    <property type="entry name" value="HTH_AraC-typ_CS"/>
</dbReference>
<dbReference type="PROSITE" id="PS50983">
    <property type="entry name" value="FE_B12_PBP"/>
    <property type="match status" value="1"/>
</dbReference>
<feature type="domain" description="Fe/B12 periplasmic-binding" evidence="5">
    <location>
        <begin position="279"/>
        <end position="551"/>
    </location>
</feature>
<reference evidence="6" key="1">
    <citation type="submission" date="2016-08" db="EMBL/GenBank/DDBJ databases">
        <title>Complete Genome Seqeunce of Paenibacillus sp. BIHB 4019 from tea rhizoplane.</title>
        <authorList>
            <person name="Thakur R."/>
            <person name="Swarnkar M.K."/>
            <person name="Gulati A."/>
        </authorList>
    </citation>
    <scope>NUCLEOTIDE SEQUENCE [LARGE SCALE GENOMIC DNA]</scope>
    <source>
        <strain evidence="6">BIHB4019</strain>
    </source>
</reference>
<evidence type="ECO:0000259" key="4">
    <source>
        <dbReference type="PROSITE" id="PS01124"/>
    </source>
</evidence>
<dbReference type="RefSeq" id="WP_099518951.1">
    <property type="nucleotide sequence ID" value="NZ_CP016808.1"/>
</dbReference>
<dbReference type="PROSITE" id="PS01124">
    <property type="entry name" value="HTH_ARAC_FAMILY_2"/>
    <property type="match status" value="1"/>
</dbReference>
<evidence type="ECO:0000256" key="3">
    <source>
        <dbReference type="ARBA" id="ARBA00023163"/>
    </source>
</evidence>
<dbReference type="AlphaFoldDB" id="A0A1B2DJ57"/>
<dbReference type="Pfam" id="PF01497">
    <property type="entry name" value="Peripla_BP_2"/>
    <property type="match status" value="1"/>
</dbReference>
<dbReference type="Gene3D" id="3.40.50.1980">
    <property type="entry name" value="Nitrogenase molybdenum iron protein domain"/>
    <property type="match status" value="2"/>
</dbReference>
<dbReference type="SMART" id="SM00342">
    <property type="entry name" value="HTH_ARAC"/>
    <property type="match status" value="1"/>
</dbReference>
<dbReference type="InterPro" id="IPR018060">
    <property type="entry name" value="HTH_AraC"/>
</dbReference>
<sequence length="551" mass="61803">MIHVELEWAESHFPLYAAASIHSLYSTSNMPIYKINENAASLLGIASGKGTLMMNDQTYELTEGSVIVLPAQSHVALVTSSVQPLHAYKLVIGTIEQQRSLSAGAVVRKSEIAGGLNSLFILHAPAVVSQMEELYVHRLPAHEVRHMQNQILFHQILLYLLEQMDAKYATSDKPSMERSVAYLENHFNEKITREQLAAMAGVSPSHYSTLFKQLNGFSPNEYLSRLRVHRAKELLITGSGTLREIALKVGYHDEFYLSRRFKQQTGAAPSGYSRDSLQHVAVLLLPYASHLMLLGLEPAVTITESSEFVSTANMPPPQTMRFIHAESSPEQVKSVLLDAKVELIIAAKQHLQQYGLRPEQLRAIAPVVEISWMDMGWKEHLRLIAQAVQRVSVAEQWLHTFEQEEQEARALVQQSPAAREIITILVIKPERLLIYGARNVGYVLYQSLGLRPPTRIAEEMDKLGEQFHSVPIEAAELAEYAGDRIIVIAFPDEKGSTLHAQKTFESPYWLSLPAVKQKKVHVLDKDEWVPYNPISIRLQLGRAVALFTGSQ</sequence>
<dbReference type="PANTHER" id="PTHR43280:SF28">
    <property type="entry name" value="HTH-TYPE TRANSCRIPTIONAL ACTIVATOR RHAS"/>
    <property type="match status" value="1"/>
</dbReference>
<protein>
    <submittedName>
        <fullName evidence="6">AraC family transcriptional regulator</fullName>
    </submittedName>
</protein>
<keyword evidence="3" id="KW-0804">Transcription</keyword>